<comment type="similarity">
    <text evidence="2">Belongs to the FAD-binding oxidoreductase/transferase type 4 family.</text>
</comment>
<dbReference type="Gene3D" id="3.30.465.10">
    <property type="match status" value="1"/>
</dbReference>
<dbReference type="Proteomes" id="UP000199167">
    <property type="component" value="Unassembled WGS sequence"/>
</dbReference>
<evidence type="ECO:0000259" key="5">
    <source>
        <dbReference type="PROSITE" id="PS51387"/>
    </source>
</evidence>
<dbReference type="InterPro" id="IPR051264">
    <property type="entry name" value="FAD-oxidored/transferase_4"/>
</dbReference>
<protein>
    <submittedName>
        <fullName evidence="6">FAD/FMN-containing dehydrogenase</fullName>
    </submittedName>
</protein>
<dbReference type="Pfam" id="PF02913">
    <property type="entry name" value="FAD-oxidase_C"/>
    <property type="match status" value="1"/>
</dbReference>
<gene>
    <name evidence="6" type="ORF">SAMN04488515_2425</name>
</gene>
<dbReference type="GO" id="GO:0071949">
    <property type="term" value="F:FAD binding"/>
    <property type="evidence" value="ECO:0007669"/>
    <property type="project" value="InterPro"/>
</dbReference>
<dbReference type="InterPro" id="IPR004113">
    <property type="entry name" value="FAD-bd_oxidored_4_C"/>
</dbReference>
<feature type="domain" description="FAD-binding PCMH-type" evidence="5">
    <location>
        <begin position="31"/>
        <end position="209"/>
    </location>
</feature>
<dbReference type="Gene3D" id="1.10.45.10">
    <property type="entry name" value="Vanillyl-alcohol Oxidase, Chain A, domain 4"/>
    <property type="match status" value="1"/>
</dbReference>
<evidence type="ECO:0000313" key="7">
    <source>
        <dbReference type="Proteomes" id="UP000199167"/>
    </source>
</evidence>
<proteinExistence type="inferred from homology"/>
<keyword evidence="7" id="KW-1185">Reference proteome</keyword>
<dbReference type="GO" id="GO:0022904">
    <property type="term" value="P:respiratory electron transport chain"/>
    <property type="evidence" value="ECO:0007669"/>
    <property type="project" value="TreeGrafter"/>
</dbReference>
<comment type="cofactor">
    <cofactor evidence="1">
        <name>FAD</name>
        <dbReference type="ChEBI" id="CHEBI:57692"/>
    </cofactor>
</comment>
<dbReference type="InterPro" id="IPR036318">
    <property type="entry name" value="FAD-bd_PCMH-like_sf"/>
</dbReference>
<dbReference type="PROSITE" id="PS51387">
    <property type="entry name" value="FAD_PCMH"/>
    <property type="match status" value="1"/>
</dbReference>
<dbReference type="Gene3D" id="3.30.43.10">
    <property type="entry name" value="Uridine Diphospho-n-acetylenolpyruvylglucosamine Reductase, domain 2"/>
    <property type="match status" value="1"/>
</dbReference>
<dbReference type="GO" id="GO:0003824">
    <property type="term" value="F:catalytic activity"/>
    <property type="evidence" value="ECO:0007669"/>
    <property type="project" value="InterPro"/>
</dbReference>
<dbReference type="STRING" id="364200.SAMN04488515_2425"/>
<dbReference type="PANTHER" id="PTHR43716:SF2">
    <property type="entry name" value="BLL6224 PROTEIN"/>
    <property type="match status" value="1"/>
</dbReference>
<dbReference type="AlphaFoldDB" id="A0A1I0RBS8"/>
<keyword evidence="3" id="KW-0285">Flavoprotein</keyword>
<evidence type="ECO:0000256" key="3">
    <source>
        <dbReference type="ARBA" id="ARBA00022630"/>
    </source>
</evidence>
<keyword evidence="4" id="KW-0274">FAD</keyword>
<sequence length="455" mass="48215">MIEDLSAIVGPRYVLTGADTDKWGRDWTGAYVAQPLAVVRPADTAEVAAVMAFAHAASLPVVPVSGNTGLNGGAHGDNAIVLSLDRLNSIETIDVAGRSATVGAGVVLTQLHDAVAAHDLIFPMTFGARGSAMVGGILSTNAGGSNVVRYGNTRDLVLGIEVVMADGRIMDLMTALHKDNSGLNLRHLMIGAEGTLGIITRAIVKLFPKPAAYATATVAVPTLTDALALLHRIQAVTGGAVEAFEYMPAAYIAGHLAVVAGAKPPFAKAHDVNLLIEVGEDADRLTTLLAEMLEADQVLDAVIAQNEAQRQDMWARREAAAEITFHRRPFVDTDVAVALPMVERFLTEARARLTELDPEADDLSVAHLGDGNIHYTAYPSRDDPALKDAIKEMVEDVVTELRGSFSAEHGVGISKLKTMARRKDPVALDTMRAIKAALDPKGILNPGKLYPPKRA</sequence>
<reference evidence="6 7" key="1">
    <citation type="submission" date="2016-10" db="EMBL/GenBank/DDBJ databases">
        <authorList>
            <person name="de Groot N.N."/>
        </authorList>
    </citation>
    <scope>NUCLEOTIDE SEQUENCE [LARGE SCALE GENOMIC DNA]</scope>
    <source>
        <strain evidence="6 7">DSM 17925</strain>
    </source>
</reference>
<evidence type="ECO:0000256" key="1">
    <source>
        <dbReference type="ARBA" id="ARBA00001974"/>
    </source>
</evidence>
<organism evidence="6 7">
    <name type="scientific">Cognatiyoonia koreensis</name>
    <dbReference type="NCBI Taxonomy" id="364200"/>
    <lineage>
        <taxon>Bacteria</taxon>
        <taxon>Pseudomonadati</taxon>
        <taxon>Pseudomonadota</taxon>
        <taxon>Alphaproteobacteria</taxon>
        <taxon>Rhodobacterales</taxon>
        <taxon>Paracoccaceae</taxon>
        <taxon>Cognatiyoonia</taxon>
    </lineage>
</organism>
<dbReference type="SUPFAM" id="SSF55103">
    <property type="entry name" value="FAD-linked oxidases, C-terminal domain"/>
    <property type="match status" value="1"/>
</dbReference>
<dbReference type="SUPFAM" id="SSF56176">
    <property type="entry name" value="FAD-binding/transporter-associated domain-like"/>
    <property type="match status" value="1"/>
</dbReference>
<evidence type="ECO:0000256" key="2">
    <source>
        <dbReference type="ARBA" id="ARBA00008000"/>
    </source>
</evidence>
<dbReference type="FunFam" id="1.10.45.10:FF:000001">
    <property type="entry name" value="D-lactate dehydrogenase mitochondrial"/>
    <property type="match status" value="1"/>
</dbReference>
<dbReference type="PANTHER" id="PTHR43716">
    <property type="entry name" value="D-2-HYDROXYGLUTARATE DEHYDROGENASE, MITOCHONDRIAL"/>
    <property type="match status" value="1"/>
</dbReference>
<evidence type="ECO:0000313" key="6">
    <source>
        <dbReference type="EMBL" id="SEW38045.1"/>
    </source>
</evidence>
<dbReference type="RefSeq" id="WP_089995055.1">
    <property type="nucleotide sequence ID" value="NZ_FOIZ01000002.1"/>
</dbReference>
<dbReference type="InterPro" id="IPR016164">
    <property type="entry name" value="FAD-linked_Oxase-like_C"/>
</dbReference>
<dbReference type="EMBL" id="FOIZ01000002">
    <property type="protein sequence ID" value="SEW38045.1"/>
    <property type="molecule type" value="Genomic_DNA"/>
</dbReference>
<dbReference type="InterPro" id="IPR016167">
    <property type="entry name" value="FAD-bd_PCMH_sub1"/>
</dbReference>
<evidence type="ECO:0000256" key="4">
    <source>
        <dbReference type="ARBA" id="ARBA00022827"/>
    </source>
</evidence>
<dbReference type="InterPro" id="IPR016171">
    <property type="entry name" value="Vanillyl_alc_oxidase_C-sub2"/>
</dbReference>
<dbReference type="Gene3D" id="3.30.70.2740">
    <property type="match status" value="1"/>
</dbReference>
<dbReference type="OrthoDB" id="9811557at2"/>
<dbReference type="InterPro" id="IPR006094">
    <property type="entry name" value="Oxid_FAD_bind_N"/>
</dbReference>
<dbReference type="Pfam" id="PF01565">
    <property type="entry name" value="FAD_binding_4"/>
    <property type="match status" value="1"/>
</dbReference>
<accession>A0A1I0RBS8</accession>
<name>A0A1I0RBS8_9RHOB</name>
<dbReference type="InterPro" id="IPR016169">
    <property type="entry name" value="FAD-bd_PCMH_sub2"/>
</dbReference>
<dbReference type="Gene3D" id="3.30.70.2190">
    <property type="match status" value="1"/>
</dbReference>
<dbReference type="InterPro" id="IPR016166">
    <property type="entry name" value="FAD-bd_PCMH"/>
</dbReference>